<evidence type="ECO:0000256" key="6">
    <source>
        <dbReference type="ARBA" id="ARBA00030980"/>
    </source>
</evidence>
<reference evidence="12" key="2">
    <citation type="journal article" date="2011" name="PLoS Pathog.">
        <title>Comparative genomics yields insights into niche adaptation of plant vascular wilt pathogens.</title>
        <authorList>
            <person name="Klosterman S.J."/>
            <person name="Subbarao K.V."/>
            <person name="Kang S."/>
            <person name="Veronese P."/>
            <person name="Gold S.E."/>
            <person name="Thomma B.P.H.J."/>
            <person name="Chen Z."/>
            <person name="Henrissat B."/>
            <person name="Lee Y.-H."/>
            <person name="Park J."/>
            <person name="Garcia-Pedrajas M.D."/>
            <person name="Barbara D.J."/>
            <person name="Anchieta A."/>
            <person name="de Jonge R."/>
            <person name="Santhanam P."/>
            <person name="Maruthachalam K."/>
            <person name="Atallah Z."/>
            <person name="Amyotte S.G."/>
            <person name="Paz Z."/>
            <person name="Inderbitzin P."/>
            <person name="Hayes R.J."/>
            <person name="Heiman D.I."/>
            <person name="Young S."/>
            <person name="Zeng Q."/>
            <person name="Engels R."/>
            <person name="Galagan J."/>
            <person name="Cuomo C.A."/>
            <person name="Dobinson K.F."/>
            <person name="Ma L.-J."/>
        </authorList>
    </citation>
    <scope>NUCLEOTIDE SEQUENCE [LARGE SCALE GENOMIC DNA]</scope>
    <source>
        <strain evidence="12">VdLs.17 / ATCC MYA-4575 / FGSC 10137</strain>
    </source>
</reference>
<keyword evidence="12" id="KW-1185">Reference proteome</keyword>
<dbReference type="STRING" id="498257.G2XAQ8"/>
<dbReference type="GO" id="GO:0005737">
    <property type="term" value="C:cytoplasm"/>
    <property type="evidence" value="ECO:0007669"/>
    <property type="project" value="TreeGrafter"/>
</dbReference>
<dbReference type="Gene3D" id="1.10.510.10">
    <property type="entry name" value="Transferase(Phosphotransferase) domain 1"/>
    <property type="match status" value="1"/>
</dbReference>
<evidence type="ECO:0000313" key="12">
    <source>
        <dbReference type="Proteomes" id="UP000001611"/>
    </source>
</evidence>
<dbReference type="OrthoDB" id="1668230at2759"/>
<evidence type="ECO:0000313" key="11">
    <source>
        <dbReference type="EMBL" id="EGY16225.1"/>
    </source>
</evidence>
<dbReference type="PROSITE" id="PS00109">
    <property type="entry name" value="PROTEIN_KINASE_TYR"/>
    <property type="match status" value="1"/>
</dbReference>
<accession>G2XAQ8</accession>
<comment type="function">
    <text evidence="1">Component of the EKC/KEOPS complex that is required for the formation of a threonylcarbamoyl group on adenosine at position 37 (t(6)A37) in tRNAs that read codons beginning with adenine. The complex is probably involved in the transfer of the threonylcarbamoyl moiety of threonylcarbamoyl-AMP (TC-AMP) to the N6 group of A37. BUD32 has ATPase activity in the context of the EKC/KEOPS complex and likely plays a supporting role to the catalytic subunit KAE1. The EKC/KEOPS complex also promotes both telomere uncapping and telomere elongation. The complex is required for efficient recruitment of transcriptional coactivators.</text>
</comment>
<comment type="catalytic activity">
    <reaction evidence="8">
        <text>L-threonyl-[protein] + ATP = O-phospho-L-threonyl-[protein] + ADP + H(+)</text>
        <dbReference type="Rhea" id="RHEA:46608"/>
        <dbReference type="Rhea" id="RHEA-COMP:11060"/>
        <dbReference type="Rhea" id="RHEA-COMP:11605"/>
        <dbReference type="ChEBI" id="CHEBI:15378"/>
        <dbReference type="ChEBI" id="CHEBI:30013"/>
        <dbReference type="ChEBI" id="CHEBI:30616"/>
        <dbReference type="ChEBI" id="CHEBI:61977"/>
        <dbReference type="ChEBI" id="CHEBI:456216"/>
        <dbReference type="EC" id="2.7.11.1"/>
    </reaction>
</comment>
<evidence type="ECO:0000256" key="1">
    <source>
        <dbReference type="ARBA" id="ARBA00003747"/>
    </source>
</evidence>
<dbReference type="InterPro" id="IPR011009">
    <property type="entry name" value="Kinase-like_dom_sf"/>
</dbReference>
<evidence type="ECO:0000256" key="4">
    <source>
        <dbReference type="ARBA" id="ARBA00013948"/>
    </source>
</evidence>
<dbReference type="Pfam" id="PF00069">
    <property type="entry name" value="Pkinase"/>
    <property type="match status" value="1"/>
</dbReference>
<evidence type="ECO:0000256" key="8">
    <source>
        <dbReference type="ARBA" id="ARBA00047899"/>
    </source>
</evidence>
<dbReference type="InParanoid" id="G2XAQ8"/>
<comment type="catalytic activity">
    <reaction evidence="9">
        <text>L-seryl-[protein] + ATP = O-phospho-L-seryl-[protein] + ADP + H(+)</text>
        <dbReference type="Rhea" id="RHEA:17989"/>
        <dbReference type="Rhea" id="RHEA-COMP:9863"/>
        <dbReference type="Rhea" id="RHEA-COMP:11604"/>
        <dbReference type="ChEBI" id="CHEBI:15378"/>
        <dbReference type="ChEBI" id="CHEBI:29999"/>
        <dbReference type="ChEBI" id="CHEBI:30616"/>
        <dbReference type="ChEBI" id="CHEBI:83421"/>
        <dbReference type="ChEBI" id="CHEBI:456216"/>
        <dbReference type="EC" id="2.7.11.1"/>
    </reaction>
</comment>
<comment type="subunit">
    <text evidence="2">Component of the EKC/KEOPS complex composed of at least BUD32, CGI121, GON7, KAE1 and PCC1; the whole complex dimerizes.</text>
</comment>
<dbReference type="OMA" id="HPRIICY"/>
<feature type="domain" description="Protein kinase" evidence="10">
    <location>
        <begin position="39"/>
        <end position="318"/>
    </location>
</feature>
<dbReference type="GO" id="GO:0004674">
    <property type="term" value="F:protein serine/threonine kinase activity"/>
    <property type="evidence" value="ECO:0007669"/>
    <property type="project" value="UniProtKB-EC"/>
</dbReference>
<dbReference type="EMBL" id="DS572710">
    <property type="protein sequence ID" value="EGY16225.1"/>
    <property type="molecule type" value="Genomic_DNA"/>
</dbReference>
<dbReference type="KEGG" id="vda:VDAG_07389"/>
<dbReference type="GeneID" id="20708852"/>
<gene>
    <name evidence="11" type="ORF">VDAG_07389</name>
</gene>
<reference evidence="11 12" key="1">
    <citation type="submission" date="2008-03" db="EMBL/GenBank/DDBJ databases">
        <title>The Genome Sequence of Verticillium dahliae VdLs.17.</title>
        <authorList>
            <consortium name="The Broad Institute Genome Sequencing Platform"/>
            <person name="Ma L.-J.J."/>
            <person name="Klosterman S.J."/>
            <person name="Subbarao K."/>
            <person name="Dobinson K."/>
            <person name="Veronese P."/>
            <person name="Kang S."/>
            <person name="Gold S.E."/>
            <person name="Young S."/>
            <person name="Jaffe D."/>
            <person name="Gnerre S."/>
            <person name="Berlin A."/>
            <person name="Heiman D."/>
            <person name="Hepburn T."/>
            <person name="Sykes S."/>
            <person name="Alvarado L."/>
            <person name="Kodira C.D."/>
            <person name="Lander E."/>
            <person name="Galagan J."/>
            <person name="Nusbaum C."/>
            <person name="Birren B."/>
        </authorList>
    </citation>
    <scope>NUCLEOTIDE SEQUENCE [LARGE SCALE GENOMIC DNA]</scope>
    <source>
        <strain evidence="12">VdLs.17 / ATCC MYA-4575 / FGSC 10137</strain>
    </source>
</reference>
<dbReference type="PANTHER" id="PTHR23257:SF958">
    <property type="entry name" value="SERINE_THREONINE-PROTEIN KINASE WNK4"/>
    <property type="match status" value="1"/>
</dbReference>
<dbReference type="PANTHER" id="PTHR23257">
    <property type="entry name" value="SERINE-THREONINE PROTEIN KINASE"/>
    <property type="match status" value="1"/>
</dbReference>
<evidence type="ECO:0000256" key="3">
    <source>
        <dbReference type="ARBA" id="ARBA00012513"/>
    </source>
</evidence>
<dbReference type="Proteomes" id="UP000001611">
    <property type="component" value="Unassembled WGS sequence"/>
</dbReference>
<proteinExistence type="predicted"/>
<evidence type="ECO:0000256" key="5">
    <source>
        <dbReference type="ARBA" id="ARBA00019973"/>
    </source>
</evidence>
<dbReference type="PROSITE" id="PS50011">
    <property type="entry name" value="PROTEIN_KINASE_DOM"/>
    <property type="match status" value="1"/>
</dbReference>
<organism evidence="11 12">
    <name type="scientific">Verticillium dahliae (strain VdLs.17 / ATCC MYA-4575 / FGSC 10137)</name>
    <name type="common">Verticillium wilt</name>
    <dbReference type="NCBI Taxonomy" id="498257"/>
    <lineage>
        <taxon>Eukaryota</taxon>
        <taxon>Fungi</taxon>
        <taxon>Dikarya</taxon>
        <taxon>Ascomycota</taxon>
        <taxon>Pezizomycotina</taxon>
        <taxon>Sordariomycetes</taxon>
        <taxon>Hypocreomycetidae</taxon>
        <taxon>Glomerellales</taxon>
        <taxon>Plectosphaerellaceae</taxon>
        <taxon>Verticillium</taxon>
    </lineage>
</organism>
<dbReference type="CDD" id="cd00180">
    <property type="entry name" value="PKc"/>
    <property type="match status" value="1"/>
</dbReference>
<dbReference type="GO" id="GO:0007165">
    <property type="term" value="P:signal transduction"/>
    <property type="evidence" value="ECO:0007669"/>
    <property type="project" value="TreeGrafter"/>
</dbReference>
<dbReference type="InterPro" id="IPR050167">
    <property type="entry name" value="Ser_Thr_protein_kinase"/>
</dbReference>
<protein>
    <recommendedName>
        <fullName evidence="5">EKC/KEOPS complex subunit BUD32</fullName>
        <ecNumber evidence="3">2.7.11.1</ecNumber>
    </recommendedName>
    <alternativeName>
        <fullName evidence="6 7">Atypical Serine/threonine protein kinase BUD32</fullName>
    </alternativeName>
    <alternativeName>
        <fullName evidence="4">EKC/KEOPS complex subunit bud32</fullName>
    </alternativeName>
</protein>
<evidence type="ECO:0000256" key="2">
    <source>
        <dbReference type="ARBA" id="ARBA00011534"/>
    </source>
</evidence>
<dbReference type="EC" id="2.7.11.1" evidence="3"/>
<dbReference type="RefSeq" id="XP_009654589.1">
    <property type="nucleotide sequence ID" value="XM_009656294.1"/>
</dbReference>
<dbReference type="GO" id="GO:0005524">
    <property type="term" value="F:ATP binding"/>
    <property type="evidence" value="ECO:0007669"/>
    <property type="project" value="InterPro"/>
</dbReference>
<dbReference type="InterPro" id="IPR008266">
    <property type="entry name" value="Tyr_kinase_AS"/>
</dbReference>
<name>G2XAQ8_VERDV</name>
<dbReference type="SUPFAM" id="SSF56112">
    <property type="entry name" value="Protein kinase-like (PK-like)"/>
    <property type="match status" value="1"/>
</dbReference>
<evidence type="ECO:0000256" key="9">
    <source>
        <dbReference type="ARBA" id="ARBA00048679"/>
    </source>
</evidence>
<dbReference type="AlphaFoldDB" id="G2XAQ8"/>
<dbReference type="HOGENOM" id="CLU_000288_31_4_1"/>
<dbReference type="InterPro" id="IPR000719">
    <property type="entry name" value="Prot_kinase_dom"/>
</dbReference>
<evidence type="ECO:0000256" key="7">
    <source>
        <dbReference type="ARBA" id="ARBA00033194"/>
    </source>
</evidence>
<evidence type="ECO:0000259" key="10">
    <source>
        <dbReference type="PROSITE" id="PS50011"/>
    </source>
</evidence>
<sequence length="318" mass="35985">MVYSQGIIPQLWEVVRYFANRAYQALARAFRGLIPNTDFQLSKLPGSSFGGSTAVFFQVQPNIILKAPVRVLQDQTIQPQSDVSGKFQNERLILERLGRHPLIIGYLGWRPEFPTGLLFAEASQGSLQRVLHEHDATISLALRRRWFHQAIRAIEYIHSRGIIHSDLRPDNFLVHGPLLESSDLQLCDFGGSTCRDLEIIGNQLPDAGFFNPRLPWTPTPDVDIFSLGSILYTVVVGHWPFRQSCAHFETLEEMDEYGSLVDDKFSQGIYPAMEGVFGQDIILGCWTRRFVSAEEIVTEASKLKYKEQCIRLLSSSSV</sequence>
<dbReference type="eggNOG" id="KOG0583">
    <property type="taxonomic scope" value="Eukaryota"/>
</dbReference>